<feature type="signal peptide" evidence="1">
    <location>
        <begin position="1"/>
        <end position="20"/>
    </location>
</feature>
<proteinExistence type="predicted"/>
<feature type="chain" id="PRO_5047147958" evidence="1">
    <location>
        <begin position="21"/>
        <end position="268"/>
    </location>
</feature>
<dbReference type="InterPro" id="IPR019613">
    <property type="entry name" value="DUF4198"/>
</dbReference>
<dbReference type="Proteomes" id="UP001597135">
    <property type="component" value="Unassembled WGS sequence"/>
</dbReference>
<accession>A0ABW3ZEV6</accession>
<reference evidence="3" key="1">
    <citation type="journal article" date="2019" name="Int. J. Syst. Evol. Microbiol.">
        <title>The Global Catalogue of Microorganisms (GCM) 10K type strain sequencing project: providing services to taxonomists for standard genome sequencing and annotation.</title>
        <authorList>
            <consortium name="The Broad Institute Genomics Platform"/>
            <consortium name="The Broad Institute Genome Sequencing Center for Infectious Disease"/>
            <person name="Wu L."/>
            <person name="Ma J."/>
        </authorList>
    </citation>
    <scope>NUCLEOTIDE SEQUENCE [LARGE SCALE GENOMIC DNA]</scope>
    <source>
        <strain evidence="3">CCUG 62953</strain>
    </source>
</reference>
<name>A0ABW3ZEV6_9RHOB</name>
<protein>
    <submittedName>
        <fullName evidence="2">DUF4198 domain-containing protein</fullName>
    </submittedName>
</protein>
<dbReference type="EMBL" id="JBHTMU010000005">
    <property type="protein sequence ID" value="MFD1341669.1"/>
    <property type="molecule type" value="Genomic_DNA"/>
</dbReference>
<evidence type="ECO:0000256" key="1">
    <source>
        <dbReference type="SAM" id="SignalP"/>
    </source>
</evidence>
<keyword evidence="1" id="KW-0732">Signal</keyword>
<dbReference type="RefSeq" id="WP_386801735.1">
    <property type="nucleotide sequence ID" value="NZ_JBHTMU010000005.1"/>
</dbReference>
<evidence type="ECO:0000313" key="2">
    <source>
        <dbReference type="EMBL" id="MFD1341669.1"/>
    </source>
</evidence>
<gene>
    <name evidence="2" type="ORF">ACFQ4E_04480</name>
</gene>
<dbReference type="Pfam" id="PF10670">
    <property type="entry name" value="DUF4198"/>
    <property type="match status" value="1"/>
</dbReference>
<evidence type="ECO:0000313" key="3">
    <source>
        <dbReference type="Proteomes" id="UP001597135"/>
    </source>
</evidence>
<comment type="caution">
    <text evidence="2">The sequence shown here is derived from an EMBL/GenBank/DDBJ whole genome shotgun (WGS) entry which is preliminary data.</text>
</comment>
<keyword evidence="3" id="KW-1185">Reference proteome</keyword>
<sequence>MSARYILAALLAFAAAPLSAHEFWISPVDYTVAPSAPAVADLRVGENFKGAAFSFLPPNFVRFDLAMGDTVVAVEGRPGDRPALNMVPPDAEGLLTVIHETRAYDLTYDSVENFESFVRHKDAEWAVARRVERGLADEPVRESYIRYAKSLIAIGDGGGMDQDRGLLIEIVAEANPYTIDPADGLPVQVLFEGAPRADAQIELFAKSPDGTVEVTLHRTDGEGRVTIPVAPGHQYLVDSVVLRESDPAETNGAEWESLWASLTFEVPE</sequence>
<organism evidence="2 3">
    <name type="scientific">Litorisediminicola beolgyonensis</name>
    <dbReference type="NCBI Taxonomy" id="1173614"/>
    <lineage>
        <taxon>Bacteria</taxon>
        <taxon>Pseudomonadati</taxon>
        <taxon>Pseudomonadota</taxon>
        <taxon>Alphaproteobacteria</taxon>
        <taxon>Rhodobacterales</taxon>
        <taxon>Paracoccaceae</taxon>
        <taxon>Litorisediminicola</taxon>
    </lineage>
</organism>